<dbReference type="RefSeq" id="WP_066132930.1">
    <property type="nucleotide sequence ID" value="NZ_CP014525.1"/>
</dbReference>
<keyword evidence="3 5" id="KW-1133">Transmembrane helix</keyword>
<dbReference type="GeneID" id="53315992"/>
<dbReference type="GO" id="GO:0055085">
    <property type="term" value="P:transmembrane transport"/>
    <property type="evidence" value="ECO:0007669"/>
    <property type="project" value="InterPro"/>
</dbReference>
<dbReference type="OrthoDB" id="9766870at2"/>
<proteinExistence type="inferred from homology"/>
<evidence type="ECO:0000313" key="8">
    <source>
        <dbReference type="Proteomes" id="UP000076066"/>
    </source>
</evidence>
<keyword evidence="5" id="KW-0813">Transport</keyword>
<accession>A0A143DC79</accession>
<evidence type="ECO:0000256" key="2">
    <source>
        <dbReference type="ARBA" id="ARBA00022692"/>
    </source>
</evidence>
<dbReference type="PANTHER" id="PTHR30325:SF0">
    <property type="entry name" value="INNER MEMBRANE ABC TRANSPORTER PERMEASE PROTEIN YEJE"/>
    <property type="match status" value="1"/>
</dbReference>
<dbReference type="CDD" id="cd06261">
    <property type="entry name" value="TM_PBP2"/>
    <property type="match status" value="1"/>
</dbReference>
<organism evidence="7 8">
    <name type="scientific">Haematospirillum jordaniae</name>
    <dbReference type="NCBI Taxonomy" id="1549855"/>
    <lineage>
        <taxon>Bacteria</taxon>
        <taxon>Pseudomonadati</taxon>
        <taxon>Pseudomonadota</taxon>
        <taxon>Alphaproteobacteria</taxon>
        <taxon>Rhodospirillales</taxon>
        <taxon>Novispirillaceae</taxon>
        <taxon>Haematospirillum</taxon>
    </lineage>
</organism>
<reference evidence="7 8" key="1">
    <citation type="submission" date="2016-02" db="EMBL/GenBank/DDBJ databases">
        <title>Complete Genome of H5569, the type strain of the newly described species Haematospirillium jordaniae.</title>
        <authorList>
            <person name="Nicholson A.C."/>
            <person name="Humrighouse B.W."/>
            <person name="Loparov V."/>
            <person name="McQuiston J.R."/>
        </authorList>
    </citation>
    <scope>NUCLEOTIDE SEQUENCE [LARGE SCALE GENOMIC DNA]</scope>
    <source>
        <strain evidence="7 8">H5569</strain>
    </source>
</reference>
<dbReference type="Gene3D" id="1.10.3720.10">
    <property type="entry name" value="MetI-like"/>
    <property type="match status" value="1"/>
</dbReference>
<keyword evidence="8" id="KW-1185">Reference proteome</keyword>
<feature type="domain" description="ABC transmembrane type-1" evidence="6">
    <location>
        <begin position="145"/>
        <end position="328"/>
    </location>
</feature>
<evidence type="ECO:0000313" key="7">
    <source>
        <dbReference type="EMBL" id="AMW34209.1"/>
    </source>
</evidence>
<feature type="transmembrane region" description="Helical" evidence="5">
    <location>
        <begin position="258"/>
        <end position="287"/>
    </location>
</feature>
<dbReference type="InterPro" id="IPR000515">
    <property type="entry name" value="MetI-like"/>
</dbReference>
<comment type="subcellular location">
    <subcellularLocation>
        <location evidence="1 5">Cell membrane</location>
        <topology evidence="1 5">Multi-pass membrane protein</topology>
    </subcellularLocation>
</comment>
<feature type="transmembrane region" description="Helical" evidence="5">
    <location>
        <begin position="189"/>
        <end position="214"/>
    </location>
</feature>
<dbReference type="PROSITE" id="PS50928">
    <property type="entry name" value="ABC_TM1"/>
    <property type="match status" value="1"/>
</dbReference>
<dbReference type="KEGG" id="hjo:AY555_02350"/>
<keyword evidence="4 5" id="KW-0472">Membrane</keyword>
<feature type="transmembrane region" description="Helical" evidence="5">
    <location>
        <begin position="307"/>
        <end position="329"/>
    </location>
</feature>
<dbReference type="InterPro" id="IPR035906">
    <property type="entry name" value="MetI-like_sf"/>
</dbReference>
<evidence type="ECO:0000256" key="1">
    <source>
        <dbReference type="ARBA" id="ARBA00004651"/>
    </source>
</evidence>
<dbReference type="Pfam" id="PF00528">
    <property type="entry name" value="BPD_transp_1"/>
    <property type="match status" value="1"/>
</dbReference>
<dbReference type="EMBL" id="CP014525">
    <property type="protein sequence ID" value="AMW34209.1"/>
    <property type="molecule type" value="Genomic_DNA"/>
</dbReference>
<dbReference type="STRING" id="1549855.AY555_02350"/>
<dbReference type="AlphaFoldDB" id="A0A143DC79"/>
<comment type="similarity">
    <text evidence="5">Belongs to the binding-protein-dependent transport system permease family.</text>
</comment>
<evidence type="ECO:0000256" key="5">
    <source>
        <dbReference type="RuleBase" id="RU363032"/>
    </source>
</evidence>
<sequence>MSTIHQTPWQRRLDAFRVQRRSLWSLRILGILFLFSLCAEFLANDRPLLVFYDGRIYTPVITDYPETTFGGFLPTYTDYHDPEVGALIDAKGFALWPPLRFSYNTIDTRTDEPPPVPPGWLHPLGTDGQGQDILAQILYGFRSSMLFSLTLTTLSVGIAIVIGALQGFYGGHIDLFGQRALEIWSGLPQLFILIILASLIAPSFWSILLALALFSWTSLVGLVRAEVLKVRAQDYVRAARALGAGNTRILWRHILPNALTASLTMAPFLLAGSIVTLAALDLIGYGLPSTSASLGALLKQGKDSLDAPWVGISGFVTLASCLTMLVFVGEGIRDALDPRHKAGRGGS</sequence>
<keyword evidence="2 5" id="KW-0812">Transmembrane</keyword>
<dbReference type="PANTHER" id="PTHR30325">
    <property type="entry name" value="MEMBRANE COMPONENT OF ABC TRANSPORTER"/>
    <property type="match status" value="1"/>
</dbReference>
<dbReference type="GO" id="GO:0042884">
    <property type="term" value="P:microcin transport"/>
    <property type="evidence" value="ECO:0007669"/>
    <property type="project" value="TreeGrafter"/>
</dbReference>
<dbReference type="GO" id="GO:0005886">
    <property type="term" value="C:plasma membrane"/>
    <property type="evidence" value="ECO:0007669"/>
    <property type="project" value="UniProtKB-SubCell"/>
</dbReference>
<evidence type="ECO:0000256" key="3">
    <source>
        <dbReference type="ARBA" id="ARBA00022989"/>
    </source>
</evidence>
<dbReference type="SUPFAM" id="SSF161098">
    <property type="entry name" value="MetI-like"/>
    <property type="match status" value="1"/>
</dbReference>
<evidence type="ECO:0000259" key="6">
    <source>
        <dbReference type="PROSITE" id="PS50928"/>
    </source>
</evidence>
<feature type="transmembrane region" description="Helical" evidence="5">
    <location>
        <begin position="24"/>
        <end position="43"/>
    </location>
</feature>
<evidence type="ECO:0000256" key="4">
    <source>
        <dbReference type="ARBA" id="ARBA00023136"/>
    </source>
</evidence>
<gene>
    <name evidence="7" type="ORF">AY555_02350</name>
</gene>
<feature type="transmembrane region" description="Helical" evidence="5">
    <location>
        <begin position="146"/>
        <end position="169"/>
    </location>
</feature>
<protein>
    <submittedName>
        <fullName evidence="7">ABC transporter permease</fullName>
    </submittedName>
</protein>
<dbReference type="Proteomes" id="UP000076066">
    <property type="component" value="Chromosome"/>
</dbReference>
<name>A0A143DC79_9PROT</name>